<dbReference type="Pfam" id="PF03968">
    <property type="entry name" value="LptD_N"/>
    <property type="match status" value="1"/>
</dbReference>
<dbReference type="RefSeq" id="WP_035084490.1">
    <property type="nucleotide sequence ID" value="NZ_JQGC01000014.1"/>
</dbReference>
<dbReference type="GO" id="GO:0030288">
    <property type="term" value="C:outer membrane-bounded periplasmic space"/>
    <property type="evidence" value="ECO:0007669"/>
    <property type="project" value="TreeGrafter"/>
</dbReference>
<dbReference type="GO" id="GO:0009279">
    <property type="term" value="C:cell outer membrane"/>
    <property type="evidence" value="ECO:0007669"/>
    <property type="project" value="TreeGrafter"/>
</dbReference>
<dbReference type="AlphaFoldDB" id="A0A087M0I0"/>
<keyword evidence="1 2" id="KW-0732">Signal</keyword>
<dbReference type="GO" id="GO:0017089">
    <property type="term" value="F:glycolipid transfer activity"/>
    <property type="evidence" value="ECO:0007669"/>
    <property type="project" value="TreeGrafter"/>
</dbReference>
<feature type="signal peptide" evidence="2">
    <location>
        <begin position="1"/>
        <end position="22"/>
    </location>
</feature>
<protein>
    <recommendedName>
        <fullName evidence="3">Organic solvent tolerance-like N-terminal domain-containing protein</fullName>
    </recommendedName>
</protein>
<evidence type="ECO:0000256" key="2">
    <source>
        <dbReference type="SAM" id="SignalP"/>
    </source>
</evidence>
<gene>
    <name evidence="4" type="ORF">JP75_15705</name>
</gene>
<feature type="domain" description="Organic solvent tolerance-like N-terminal" evidence="3">
    <location>
        <begin position="27"/>
        <end position="133"/>
    </location>
</feature>
<dbReference type="STRING" id="46914.JP75_15705"/>
<evidence type="ECO:0000313" key="4">
    <source>
        <dbReference type="EMBL" id="KFL30383.1"/>
    </source>
</evidence>
<dbReference type="PANTHER" id="PTHR36504:SF1">
    <property type="entry name" value="LIPOPOLYSACCHARIDE EXPORT SYSTEM PROTEIN LPTA"/>
    <property type="match status" value="1"/>
</dbReference>
<proteinExistence type="predicted"/>
<evidence type="ECO:0000313" key="5">
    <source>
        <dbReference type="Proteomes" id="UP000028981"/>
    </source>
</evidence>
<evidence type="ECO:0000256" key="1">
    <source>
        <dbReference type="ARBA" id="ARBA00022729"/>
    </source>
</evidence>
<comment type="caution">
    <text evidence="4">The sequence shown here is derived from an EMBL/GenBank/DDBJ whole genome shotgun (WGS) entry which is preliminary data.</text>
</comment>
<reference evidence="4 5" key="1">
    <citation type="submission" date="2014-08" db="EMBL/GenBank/DDBJ databases">
        <authorList>
            <person name="Hassan Y.I."/>
            <person name="Lepp D."/>
            <person name="Zhou T."/>
        </authorList>
    </citation>
    <scope>NUCLEOTIDE SEQUENCE [LARGE SCALE GENOMIC DNA]</scope>
    <source>
        <strain evidence="4 5">IFO13584</strain>
    </source>
</reference>
<keyword evidence="5" id="KW-1185">Reference proteome</keyword>
<sequence>MNPSRFALIAVFLALFAAPALAQTAVQISADSFTIEEGTKEAVFTGNVVIKHPTVNVWAEKVVATYGDGGTSDIKSFEATGKVKLETDEQTATGDRAVFSPGDQLLRLTGNVQVSNAAGSVNAQELVVNLATNVSTFSASEGGRVTGTFTTQ</sequence>
<dbReference type="PANTHER" id="PTHR36504">
    <property type="entry name" value="LIPOPOLYSACCHARIDE EXPORT SYSTEM PROTEIN LPTA"/>
    <property type="match status" value="1"/>
</dbReference>
<dbReference type="EMBL" id="JQGC01000014">
    <property type="protein sequence ID" value="KFL30383.1"/>
    <property type="molecule type" value="Genomic_DNA"/>
</dbReference>
<dbReference type="OrthoDB" id="7949385at2"/>
<organism evidence="4 5">
    <name type="scientific">Devosia riboflavina</name>
    <dbReference type="NCBI Taxonomy" id="46914"/>
    <lineage>
        <taxon>Bacteria</taxon>
        <taxon>Pseudomonadati</taxon>
        <taxon>Pseudomonadota</taxon>
        <taxon>Alphaproteobacteria</taxon>
        <taxon>Hyphomicrobiales</taxon>
        <taxon>Devosiaceae</taxon>
        <taxon>Devosia</taxon>
    </lineage>
</organism>
<evidence type="ECO:0000259" key="3">
    <source>
        <dbReference type="Pfam" id="PF03968"/>
    </source>
</evidence>
<dbReference type="Gene3D" id="2.60.450.10">
    <property type="entry name" value="Lipopolysaccharide (LPS) transport protein A like domain"/>
    <property type="match status" value="1"/>
</dbReference>
<dbReference type="InterPro" id="IPR005653">
    <property type="entry name" value="OstA-like_N"/>
</dbReference>
<accession>A0A087M0I0</accession>
<name>A0A087M0I0_9HYPH</name>
<dbReference type="GO" id="GO:0015920">
    <property type="term" value="P:lipopolysaccharide transport"/>
    <property type="evidence" value="ECO:0007669"/>
    <property type="project" value="TreeGrafter"/>
</dbReference>
<feature type="chain" id="PRO_5001825767" description="Organic solvent tolerance-like N-terminal domain-containing protein" evidence="2">
    <location>
        <begin position="23"/>
        <end position="152"/>
    </location>
</feature>
<dbReference type="Proteomes" id="UP000028981">
    <property type="component" value="Unassembled WGS sequence"/>
</dbReference>
<dbReference type="InterPro" id="IPR052037">
    <property type="entry name" value="LPS_export_LptA"/>
</dbReference>